<name>A0A6C0K8Q5_9ZZZZ</name>
<reference evidence="1" key="1">
    <citation type="journal article" date="2020" name="Nature">
        <title>Giant virus diversity and host interactions through global metagenomics.</title>
        <authorList>
            <person name="Schulz F."/>
            <person name="Roux S."/>
            <person name="Paez-Espino D."/>
            <person name="Jungbluth S."/>
            <person name="Walsh D.A."/>
            <person name="Denef V.J."/>
            <person name="McMahon K.D."/>
            <person name="Konstantinidis K.T."/>
            <person name="Eloe-Fadrosh E.A."/>
            <person name="Kyrpides N.C."/>
            <person name="Woyke T."/>
        </authorList>
    </citation>
    <scope>NUCLEOTIDE SEQUENCE</scope>
    <source>
        <strain evidence="1">GVMAG-S-1102113-118</strain>
    </source>
</reference>
<accession>A0A6C0K8Q5</accession>
<evidence type="ECO:0000313" key="1">
    <source>
        <dbReference type="EMBL" id="QHU14422.1"/>
    </source>
</evidence>
<proteinExistence type="predicted"/>
<organism evidence="1">
    <name type="scientific">viral metagenome</name>
    <dbReference type="NCBI Taxonomy" id="1070528"/>
    <lineage>
        <taxon>unclassified sequences</taxon>
        <taxon>metagenomes</taxon>
        <taxon>organismal metagenomes</taxon>
    </lineage>
</organism>
<dbReference type="EMBL" id="MN740840">
    <property type="protein sequence ID" value="QHU14422.1"/>
    <property type="molecule type" value="Genomic_DNA"/>
</dbReference>
<protein>
    <submittedName>
        <fullName evidence="1">Uncharacterized protein</fullName>
    </submittedName>
</protein>
<dbReference type="AlphaFoldDB" id="A0A6C0K8Q5"/>
<sequence length="286" mass="33273">MLALNSTWETKVKWDGEHFAKAPIHDPRDAHLHIWRRGCHIEGLVTEQDPHQDTIVPMGKGRPAKRRDLYCARCWKHRPRQTELPRCPKVVKVQFDIGSPPKRAFSYGPEDFESTLGDIPDPLGSEEYLEEVSRREGVISCYVDRSVGSVQRDCAASFIYNAPSDDFDKALFLLKTFGLTKLDQDLERYTSFLETMDLETRQKLKYDLDAPRRHLNRALREMLTPKKKPAPPRTLWRDREIPHWMHPFVDAPEGHIAIRRAKNENSRRTMLLPITTLKEILAKTRI</sequence>